<evidence type="ECO:0000256" key="3">
    <source>
        <dbReference type="ARBA" id="ARBA00022729"/>
    </source>
</evidence>
<organism evidence="9 10">
    <name type="scientific">Lactobacillus crispatus (strain ST1)</name>
    <dbReference type="NCBI Taxonomy" id="748671"/>
    <lineage>
        <taxon>Bacteria</taxon>
        <taxon>Bacillati</taxon>
        <taxon>Bacillota</taxon>
        <taxon>Bacilli</taxon>
        <taxon>Lactobacillales</taxon>
        <taxon>Lactobacillaceae</taxon>
        <taxon>Lactobacillus</taxon>
    </lineage>
</organism>
<sequence>MLERVPKYTLRKLSVGLASVMIGSGILMSSPKVLAATNADKSTNTNVQPGTSNQNEDKGNSENQSRTSVPDDTHSTGTNVQPGTSNQNEDKGNSENQSRTSVPDDTHSTGTDVQPGTSNQNEGKGNGESQSDATTPTTPSDSTSMAIVNDKNKLDKNWIKLDNGKAQIYFTVKGNDQKPYVTSYMDKNVESTLYTKRFDPNSLELHIEYQNGDKDAGPGLVLVWDDKYLQLNTSRIGAEDLVYTTNSGVKDYVPVSPGNGFYKSYNEWLKEKQDPSKLHLISLWQKVPANSTFTATLPFKYVGNADVVKSTRVDAYLKPYSTTLTFDPFELHPEQINPAPKPTTDDATTTTGVYNNPLATSSDWIKMTHGKAIGYYTAKGKDGKTYVTGYAAAKDGSQSIFNVNQIDVDSLEFHLIYHNGDKEVGSGLWFNFADGKTLKLDTSRLGADGPQLKSQQGWSYKWAINGGADQGIYYNSWAEYLKAHNNVGDQANQISMTGVALKPDDTIEFKIPVKYTGQLSDRTQSLSFEQDIDDYGSGFNRNKATLYFTTVRRDVSKINNVVLVPAEFVGEQPGHSSWEIVKDILPDMPNGFDAVKITNFPTFKGSFNMDSLPKGSLPKVIYGTAQYYIDLAQIQNIFADHGYTVKYLLNNGKAQEMPFYAYVTLPLATYVNDSGTKPDPSIWYIQVQAVPALFLNKDQHYVADPNAKPWDTTSMVDAIYEADDPGPRKNRDQLKQLPKTDVDISYTYQALGSNDAVKADKVDLTKAGIYTVTYSHTYADGRVVSDSRKVYVDGVNQETKDITRTIIVHEPNGTDQTVIQKATLTRTVTLDAPTGEIKSAGKWSTAKWERYSAPEFKGYTPAPAQIDETAVNKDTQDTTVEISYTANEITKQETKDITRTIIVHEPNGTDQTVIQKATLTRTVTLYAPTGKIKSAGKWSTAKWEAYSAPEFKGYTPDKAQIDETAVNKDTQDTTVEISYTANEITKQETKDITRTIIVHEPNGTDQTVIQKATLTRTVTLYAPTGKIKSAGKWSTAKWERYSAPEFKGYTPAPAQIDETTVNEDTQNTTVEISYTANETSEQPGHSKDNSNNDNNGGNSGVIVPINPSANNSNNSNNSNTAPTDNNTDTSKPTRTNRTDDISPKANVMNMTKRTTKSGTISPKAGALANTTAGPATSAKANMENGIAKNNSQNSQTLPQTGENESKVAFAVAGLLAAALGIFGIAINHKKEN</sequence>
<dbReference type="AlphaFoldDB" id="D5H0E1"/>
<dbReference type="PROSITE" id="PS50847">
    <property type="entry name" value="GRAM_POS_ANCHORING"/>
    <property type="match status" value="1"/>
</dbReference>
<dbReference type="KEGG" id="lcr:LCRIS_00029"/>
<reference key="2">
    <citation type="submission" date="2010-03" db="EMBL/GenBank/DDBJ databases">
        <title>Genome Sequence of Lactobacillus crispatus ST1.</title>
        <authorList>
            <person name="Ojala T."/>
            <person name="Kuparinen V."/>
            <person name="Koskinen J.P."/>
            <person name="Alatalo E."/>
            <person name="Holm L."/>
            <person name="Auvinen P."/>
            <person name="Edelman S."/>
            <person name="Westerlund-Wikstroem B."/>
            <person name="Korhonen T.K."/>
            <person name="Paulin L."/>
            <person name="Kankainen M."/>
        </authorList>
    </citation>
    <scope>NUCLEOTIDE SEQUENCE</scope>
    <source>
        <strain>ST1</strain>
    </source>
</reference>
<dbReference type="Proteomes" id="UP000002371">
    <property type="component" value="Chromosome"/>
</dbReference>
<evidence type="ECO:0000313" key="9">
    <source>
        <dbReference type="EMBL" id="CBL49476.1"/>
    </source>
</evidence>
<feature type="signal peptide" evidence="7">
    <location>
        <begin position="1"/>
        <end position="35"/>
    </location>
</feature>
<proteinExistence type="predicted"/>
<feature type="compositionally biased region" description="Polar residues" evidence="5">
    <location>
        <begin position="75"/>
        <end position="87"/>
    </location>
</feature>
<dbReference type="NCBIfam" id="TIGR01167">
    <property type="entry name" value="LPXTG_anchor"/>
    <property type="match status" value="1"/>
</dbReference>
<evidence type="ECO:0000256" key="6">
    <source>
        <dbReference type="SAM" id="Phobius"/>
    </source>
</evidence>
<keyword evidence="4" id="KW-0572">Peptidoglycan-anchor</keyword>
<dbReference type="Pfam" id="PF17966">
    <property type="entry name" value="Muc_B2"/>
    <property type="match status" value="3"/>
</dbReference>
<keyword evidence="2" id="KW-0964">Secreted</keyword>
<keyword evidence="6" id="KW-0472">Membrane</keyword>
<dbReference type="NCBIfam" id="TIGR01168">
    <property type="entry name" value="YSIRK_signal"/>
    <property type="match status" value="1"/>
</dbReference>
<evidence type="ECO:0000256" key="7">
    <source>
        <dbReference type="SAM" id="SignalP"/>
    </source>
</evidence>
<dbReference type="Pfam" id="PF04650">
    <property type="entry name" value="YSIRK_signal"/>
    <property type="match status" value="1"/>
</dbReference>
<evidence type="ECO:0000259" key="8">
    <source>
        <dbReference type="PROSITE" id="PS50847"/>
    </source>
</evidence>
<feature type="region of interest" description="Disordered" evidence="5">
    <location>
        <begin position="1047"/>
        <end position="1147"/>
    </location>
</feature>
<feature type="compositionally biased region" description="Low complexity" evidence="5">
    <location>
        <begin position="129"/>
        <end position="144"/>
    </location>
</feature>
<accession>D5H0E1</accession>
<dbReference type="InterPro" id="IPR019931">
    <property type="entry name" value="LPXTG_anchor"/>
</dbReference>
<name>D5H0E1_LACCS</name>
<keyword evidence="6" id="KW-0812">Transmembrane</keyword>
<keyword evidence="6" id="KW-1133">Transmembrane helix</keyword>
<feature type="compositionally biased region" description="Low complexity" evidence="5">
    <location>
        <begin position="1106"/>
        <end position="1130"/>
    </location>
</feature>
<keyword evidence="3 7" id="KW-0732">Signal</keyword>
<evidence type="ECO:0000313" key="10">
    <source>
        <dbReference type="Proteomes" id="UP000002371"/>
    </source>
</evidence>
<evidence type="ECO:0000256" key="4">
    <source>
        <dbReference type="ARBA" id="ARBA00023088"/>
    </source>
</evidence>
<feature type="transmembrane region" description="Helical" evidence="6">
    <location>
        <begin position="1207"/>
        <end position="1226"/>
    </location>
</feature>
<evidence type="ECO:0000256" key="1">
    <source>
        <dbReference type="ARBA" id="ARBA00022512"/>
    </source>
</evidence>
<evidence type="ECO:0000256" key="2">
    <source>
        <dbReference type="ARBA" id="ARBA00022525"/>
    </source>
</evidence>
<dbReference type="InterPro" id="IPR041495">
    <property type="entry name" value="Mub_B2"/>
</dbReference>
<dbReference type="Pfam" id="PF00746">
    <property type="entry name" value="Gram_pos_anchor"/>
    <property type="match status" value="1"/>
</dbReference>
<dbReference type="RefSeq" id="WP_013085605.1">
    <property type="nucleotide sequence ID" value="NC_014106.1"/>
</dbReference>
<keyword evidence="1" id="KW-0134">Cell wall</keyword>
<reference evidence="9 10" key="1">
    <citation type="journal article" date="2010" name="J. Bacteriol.">
        <title>Genome sequence of Lactobacillus crispatus ST1.</title>
        <authorList>
            <person name="Ojala T."/>
            <person name="Kuparinen V."/>
            <person name="Koskinen J.P."/>
            <person name="Alatalo E."/>
            <person name="Holm L."/>
            <person name="Auvinen P."/>
            <person name="Edelman S."/>
            <person name="Westerlund-Wikstrom B."/>
            <person name="Korhonen T.K."/>
            <person name="Paulin L."/>
            <person name="Kankainen M."/>
        </authorList>
    </citation>
    <scope>NUCLEOTIDE SEQUENCE [LARGE SCALE GENOMIC DNA]</scope>
    <source>
        <strain evidence="9 10">ST1</strain>
    </source>
</reference>
<feature type="compositionally biased region" description="Polar residues" evidence="5">
    <location>
        <begin position="40"/>
        <end position="54"/>
    </location>
</feature>
<feature type="compositionally biased region" description="Polar residues" evidence="5">
    <location>
        <begin position="108"/>
        <end position="123"/>
    </location>
</feature>
<dbReference type="Gene3D" id="2.60.40.4300">
    <property type="match status" value="3"/>
</dbReference>
<gene>
    <name evidence="9" type="ordered locus">LCRIS_00029</name>
</gene>
<dbReference type="eggNOG" id="COG0810">
    <property type="taxonomic scope" value="Bacteria"/>
</dbReference>
<feature type="domain" description="Gram-positive cocci surface proteins LPxTG" evidence="8">
    <location>
        <begin position="1197"/>
        <end position="1232"/>
    </location>
</feature>
<feature type="chain" id="PRO_5003073012" evidence="7">
    <location>
        <begin position="36"/>
        <end position="1232"/>
    </location>
</feature>
<evidence type="ECO:0000256" key="5">
    <source>
        <dbReference type="SAM" id="MobiDB-lite"/>
    </source>
</evidence>
<feature type="compositionally biased region" description="Polar residues" evidence="5">
    <location>
        <begin position="1057"/>
        <end position="1083"/>
    </location>
</feature>
<feature type="region of interest" description="Disordered" evidence="5">
    <location>
        <begin position="40"/>
        <end position="147"/>
    </location>
</feature>
<dbReference type="InterPro" id="IPR005877">
    <property type="entry name" value="YSIRK_signal_dom"/>
</dbReference>
<dbReference type="EMBL" id="FN692037">
    <property type="protein sequence ID" value="CBL49476.1"/>
    <property type="molecule type" value="Genomic_DNA"/>
</dbReference>
<protein>
    <submittedName>
        <fullName evidence="9">Mucus-binding protein</fullName>
    </submittedName>
</protein>
<dbReference type="HOGENOM" id="CLU_005661_1_0_9"/>